<protein>
    <recommendedName>
        <fullName evidence="3">Lipid A deacylase LpxR family protein</fullName>
    </recommendedName>
</protein>
<dbReference type="Gene3D" id="2.40.128.140">
    <property type="entry name" value="Outer membrane protein"/>
    <property type="match status" value="1"/>
</dbReference>
<sequence>MCKTNTHAQTKHEIGLINDNDLYVSFYLDEYYTNGLELFYKQATSTNYDFFNKKIRQFTIGQNIYNPQDSDVTKVTFQERPYAGYLYANYSEHLINTKSILTLGATVGVTNTKSGAEWAQNFIHTFYNIDPSNGWDTQIKEKYAIGVLANYTRSILYKENFPLSLSWINTAKLNNVFTNISSGIAIRFNFLKKELAPISNSTFFGTALQYGDEKWIKESYFGIKSFATYQIKDETITGELEKNPTQKEFHIEPWTWQNDFGFYWNSKHTNFSYHIIYCTKNVQEMRTKITRYGSIQFSYKF</sequence>
<gene>
    <name evidence="1" type="ORF">SAMN05444281_2022</name>
</gene>
<dbReference type="InterPro" id="IPR037107">
    <property type="entry name" value="Put_OMP_sf"/>
</dbReference>
<organism evidence="1 2">
    <name type="scientific">Wenyingzhuangia marina</name>
    <dbReference type="NCBI Taxonomy" id="1195760"/>
    <lineage>
        <taxon>Bacteria</taxon>
        <taxon>Pseudomonadati</taxon>
        <taxon>Bacteroidota</taxon>
        <taxon>Flavobacteriia</taxon>
        <taxon>Flavobacteriales</taxon>
        <taxon>Flavobacteriaceae</taxon>
        <taxon>Wenyingzhuangia</taxon>
    </lineage>
</organism>
<name>A0A1M5VX06_9FLAO</name>
<evidence type="ECO:0000313" key="2">
    <source>
        <dbReference type="Proteomes" id="UP000184109"/>
    </source>
</evidence>
<reference evidence="2" key="1">
    <citation type="submission" date="2016-11" db="EMBL/GenBank/DDBJ databases">
        <authorList>
            <person name="Varghese N."/>
            <person name="Submissions S."/>
        </authorList>
    </citation>
    <scope>NUCLEOTIDE SEQUENCE [LARGE SCALE GENOMIC DNA]</scope>
    <source>
        <strain evidence="2">DSM 100572</strain>
    </source>
</reference>
<dbReference type="EMBL" id="FQXQ01000004">
    <property type="protein sequence ID" value="SHH79738.1"/>
    <property type="molecule type" value="Genomic_DNA"/>
</dbReference>
<dbReference type="OrthoDB" id="622552at2"/>
<accession>A0A1M5VX06</accession>
<dbReference type="STRING" id="1195760.SAMN05444281_2022"/>
<proteinExistence type="predicted"/>
<keyword evidence="2" id="KW-1185">Reference proteome</keyword>
<dbReference type="Pfam" id="PF09982">
    <property type="entry name" value="LpxR"/>
    <property type="match status" value="1"/>
</dbReference>
<evidence type="ECO:0000313" key="1">
    <source>
        <dbReference type="EMBL" id="SHH79738.1"/>
    </source>
</evidence>
<dbReference type="Proteomes" id="UP000184109">
    <property type="component" value="Unassembled WGS sequence"/>
</dbReference>
<dbReference type="AlphaFoldDB" id="A0A1M5VX06"/>
<evidence type="ECO:0008006" key="3">
    <source>
        <dbReference type="Google" id="ProtNLM"/>
    </source>
</evidence>
<dbReference type="InterPro" id="IPR018707">
    <property type="entry name" value="LpxR"/>
</dbReference>